<evidence type="ECO:0000256" key="5">
    <source>
        <dbReference type="ARBA" id="ARBA00022692"/>
    </source>
</evidence>
<keyword evidence="9" id="KW-0732">Signal</keyword>
<reference evidence="10" key="1">
    <citation type="submission" date="2021-03" db="EMBL/GenBank/DDBJ databases">
        <authorList>
            <person name="Bekaert M."/>
        </authorList>
    </citation>
    <scope>NUCLEOTIDE SEQUENCE</scope>
</reference>
<evidence type="ECO:0000256" key="7">
    <source>
        <dbReference type="ARBA" id="ARBA00023136"/>
    </source>
</evidence>
<dbReference type="GO" id="GO:0016757">
    <property type="term" value="F:glycosyltransferase activity"/>
    <property type="evidence" value="ECO:0007669"/>
    <property type="project" value="UniProtKB-UniRule"/>
</dbReference>
<evidence type="ECO:0000313" key="11">
    <source>
        <dbReference type="Proteomes" id="UP000683360"/>
    </source>
</evidence>
<evidence type="ECO:0000256" key="8">
    <source>
        <dbReference type="RuleBase" id="RU366017"/>
    </source>
</evidence>
<accession>A0A8S3PZW5</accession>
<evidence type="ECO:0000256" key="3">
    <source>
        <dbReference type="ARBA" id="ARBA00022676"/>
    </source>
</evidence>
<keyword evidence="3 8" id="KW-0328">Glycosyltransferase</keyword>
<evidence type="ECO:0000256" key="6">
    <source>
        <dbReference type="ARBA" id="ARBA00022989"/>
    </source>
</evidence>
<sequence length="467" mass="54319">MTILLCLLIFVWYGIATNNVFVTLFDTNLLELDENHESTDSSINIIGRQRSHDKTTNPTEPDDYLFWKFNEYQPIYEPDIYLYSAISIEEGKNKFILVNGWERKSLLHVKNFTCCLHCRDGTKLFINSTLKSTFDLFDNVTLHSVQYACPVRSSSIQSVSVSIGTHKCEESEQHYIKVESSMRNESGLAVCGKISYGNMDAELILEWFEVQRLLGVDKVLTYTYKLNDQAMAVLEYYESIGYAVIMRDFEYPQQGKREITRSVGEKVESAWSDLQVLIHDCESRLRGYKYVAVLDKDEFYIPNITKHGFSLKSALDKFFGNNNAGISALVKMHMTSWKPSNESNDLIIGKYLLSTAPVYDNVKYIYMPSRTKIGSVSVHSMLPNRNYDSIVLPDSEIVLHHYRKCRTDYWFNRWSFSAKERKVVYDNTSKDDLCFGFRKYYQKDMEIIMERIRDNVLKIRTKLNVTM</sequence>
<dbReference type="GO" id="GO:0005737">
    <property type="term" value="C:cytoplasm"/>
    <property type="evidence" value="ECO:0007669"/>
    <property type="project" value="TreeGrafter"/>
</dbReference>
<evidence type="ECO:0000256" key="9">
    <source>
        <dbReference type="SAM" id="SignalP"/>
    </source>
</evidence>
<keyword evidence="7" id="KW-0472">Membrane</keyword>
<feature type="signal peptide" evidence="9">
    <location>
        <begin position="1"/>
        <end position="16"/>
    </location>
</feature>
<comment type="similarity">
    <text evidence="2 8">Belongs to the glycosyltransferase 92 family.</text>
</comment>
<organism evidence="10 11">
    <name type="scientific">Mytilus edulis</name>
    <name type="common">Blue mussel</name>
    <dbReference type="NCBI Taxonomy" id="6550"/>
    <lineage>
        <taxon>Eukaryota</taxon>
        <taxon>Metazoa</taxon>
        <taxon>Spiralia</taxon>
        <taxon>Lophotrochozoa</taxon>
        <taxon>Mollusca</taxon>
        <taxon>Bivalvia</taxon>
        <taxon>Autobranchia</taxon>
        <taxon>Pteriomorphia</taxon>
        <taxon>Mytilida</taxon>
        <taxon>Mytiloidea</taxon>
        <taxon>Mytilidae</taxon>
        <taxon>Mytilinae</taxon>
        <taxon>Mytilus</taxon>
    </lineage>
</organism>
<proteinExistence type="inferred from homology"/>
<dbReference type="AlphaFoldDB" id="A0A8S3PZW5"/>
<keyword evidence="6" id="KW-1133">Transmembrane helix</keyword>
<dbReference type="EMBL" id="CAJPWZ010000298">
    <property type="protein sequence ID" value="CAG2189616.1"/>
    <property type="molecule type" value="Genomic_DNA"/>
</dbReference>
<feature type="chain" id="PRO_5035863429" description="Glycosyltransferase family 92 protein" evidence="9">
    <location>
        <begin position="17"/>
        <end position="467"/>
    </location>
</feature>
<comment type="subcellular location">
    <subcellularLocation>
        <location evidence="1">Membrane</location>
        <topology evidence="1">Single-pass membrane protein</topology>
    </subcellularLocation>
</comment>
<evidence type="ECO:0000256" key="1">
    <source>
        <dbReference type="ARBA" id="ARBA00004167"/>
    </source>
</evidence>
<dbReference type="OrthoDB" id="6042617at2759"/>
<dbReference type="InterPro" id="IPR008166">
    <property type="entry name" value="Glyco_transf_92"/>
</dbReference>
<dbReference type="Proteomes" id="UP000683360">
    <property type="component" value="Unassembled WGS sequence"/>
</dbReference>
<evidence type="ECO:0000256" key="2">
    <source>
        <dbReference type="ARBA" id="ARBA00007647"/>
    </source>
</evidence>
<keyword evidence="11" id="KW-1185">Reference proteome</keyword>
<dbReference type="GO" id="GO:0016020">
    <property type="term" value="C:membrane"/>
    <property type="evidence" value="ECO:0007669"/>
    <property type="project" value="UniProtKB-SubCell"/>
</dbReference>
<dbReference type="EC" id="2.4.1.-" evidence="8"/>
<dbReference type="PANTHER" id="PTHR21461:SF69">
    <property type="entry name" value="GLYCOSYLTRANSFERASE FAMILY 92 PROTEIN"/>
    <property type="match status" value="1"/>
</dbReference>
<dbReference type="PANTHER" id="PTHR21461">
    <property type="entry name" value="GLYCOSYLTRANSFERASE FAMILY 92 PROTEIN"/>
    <property type="match status" value="1"/>
</dbReference>
<name>A0A8S3PZW5_MYTED</name>
<evidence type="ECO:0000313" key="10">
    <source>
        <dbReference type="EMBL" id="CAG2189616.1"/>
    </source>
</evidence>
<gene>
    <name evidence="10" type="ORF">MEDL_4971</name>
</gene>
<keyword evidence="5" id="KW-0812">Transmembrane</keyword>
<protein>
    <recommendedName>
        <fullName evidence="8">Glycosyltransferase family 92 protein</fullName>
        <ecNumber evidence="8">2.4.1.-</ecNumber>
    </recommendedName>
</protein>
<keyword evidence="4 8" id="KW-0808">Transferase</keyword>
<comment type="caution">
    <text evidence="10">The sequence shown here is derived from an EMBL/GenBank/DDBJ whole genome shotgun (WGS) entry which is preliminary data.</text>
</comment>
<dbReference type="Pfam" id="PF01697">
    <property type="entry name" value="Glyco_transf_92"/>
    <property type="match status" value="1"/>
</dbReference>
<evidence type="ECO:0000256" key="4">
    <source>
        <dbReference type="ARBA" id="ARBA00022679"/>
    </source>
</evidence>